<organism evidence="2 3">
    <name type="scientific">Rhodoblastus acidophilus</name>
    <name type="common">Rhodopseudomonas acidophila</name>
    <dbReference type="NCBI Taxonomy" id="1074"/>
    <lineage>
        <taxon>Bacteria</taxon>
        <taxon>Pseudomonadati</taxon>
        <taxon>Pseudomonadota</taxon>
        <taxon>Alphaproteobacteria</taxon>
        <taxon>Hyphomicrobiales</taxon>
        <taxon>Rhodoblastaceae</taxon>
        <taxon>Rhodoblastus</taxon>
    </lineage>
</organism>
<dbReference type="OrthoDB" id="5327699at2"/>
<dbReference type="Proteomes" id="UP000439113">
    <property type="component" value="Unassembled WGS sequence"/>
</dbReference>
<gene>
    <name evidence="2" type="ORF">GJ654_07380</name>
</gene>
<sequence>MGCSLVSPRPSSSPTPPAFACSAISRPKRRKMRRLLAPLLVAALAFPVFAQEGEDSLRLARLVVENSGLSRSFRGLTEAMRMDLSRAATTRPELASDLQAALAEMQPAFDAEADEMTAKAAAIYAQKLSRRELADCAVFFAGPSGKAYVAAQPAILADLGPVLDDWRRTASVTLTTRLREKLRAKGKDF</sequence>
<evidence type="ECO:0000313" key="3">
    <source>
        <dbReference type="Proteomes" id="UP000439113"/>
    </source>
</evidence>
<comment type="caution">
    <text evidence="2">The sequence shown here is derived from an EMBL/GenBank/DDBJ whole genome shotgun (WGS) entry which is preliminary data.</text>
</comment>
<protein>
    <submittedName>
        <fullName evidence="2">DUF2059 domain-containing protein</fullName>
    </submittedName>
</protein>
<reference evidence="2 3" key="1">
    <citation type="submission" date="2019-11" db="EMBL/GenBank/DDBJ databases">
        <title>Whole-genome sequence of a Rhodoblastus acidophilus DSM 142.</title>
        <authorList>
            <person name="Kyndt J.A."/>
            <person name="Meyer T.E."/>
        </authorList>
    </citation>
    <scope>NUCLEOTIDE SEQUENCE [LARGE SCALE GENOMIC DNA]</scope>
    <source>
        <strain evidence="2 3">DSM 142</strain>
    </source>
</reference>
<name>A0A6N8DPU5_RHOAC</name>
<evidence type="ECO:0000259" key="1">
    <source>
        <dbReference type="Pfam" id="PF09832"/>
    </source>
</evidence>
<dbReference type="EMBL" id="WNKS01000004">
    <property type="protein sequence ID" value="MTV30814.1"/>
    <property type="molecule type" value="Genomic_DNA"/>
</dbReference>
<accession>A0A6N8DPU5</accession>
<dbReference type="InterPro" id="IPR018637">
    <property type="entry name" value="DUF2059"/>
</dbReference>
<dbReference type="AlphaFoldDB" id="A0A6N8DPU5"/>
<feature type="domain" description="DUF2059" evidence="1">
    <location>
        <begin position="114"/>
        <end position="159"/>
    </location>
</feature>
<evidence type="ECO:0000313" key="2">
    <source>
        <dbReference type="EMBL" id="MTV30814.1"/>
    </source>
</evidence>
<proteinExistence type="predicted"/>
<dbReference type="Pfam" id="PF09832">
    <property type="entry name" value="DUF2059"/>
    <property type="match status" value="1"/>
</dbReference>